<dbReference type="Gene3D" id="3.40.140.10">
    <property type="entry name" value="Cytidine Deaminase, domain 2"/>
    <property type="match status" value="1"/>
</dbReference>
<dbReference type="InterPro" id="IPR028090">
    <property type="entry name" value="JAB_dom_prok"/>
</dbReference>
<evidence type="ECO:0000256" key="5">
    <source>
        <dbReference type="ARBA" id="ARBA00023049"/>
    </source>
</evidence>
<dbReference type="GO" id="GO:0008235">
    <property type="term" value="F:metalloexopeptidase activity"/>
    <property type="evidence" value="ECO:0007669"/>
    <property type="project" value="TreeGrafter"/>
</dbReference>
<evidence type="ECO:0000313" key="8">
    <source>
        <dbReference type="Proteomes" id="UP000649739"/>
    </source>
</evidence>
<proteinExistence type="predicted"/>
<dbReference type="PANTHER" id="PTHR34858:SF1">
    <property type="entry name" value="CYSO-CYSTEINE PEPTIDASE"/>
    <property type="match status" value="1"/>
</dbReference>
<dbReference type="Proteomes" id="UP000649739">
    <property type="component" value="Unassembled WGS sequence"/>
</dbReference>
<dbReference type="GO" id="GO:0006508">
    <property type="term" value="P:proteolysis"/>
    <property type="evidence" value="ECO:0007669"/>
    <property type="project" value="UniProtKB-KW"/>
</dbReference>
<dbReference type="AlphaFoldDB" id="A0A8J3F7J0"/>
<protein>
    <recommendedName>
        <fullName evidence="6">JAB domain-containing protein</fullName>
    </recommendedName>
</protein>
<evidence type="ECO:0000313" key="7">
    <source>
        <dbReference type="EMBL" id="GGJ79066.1"/>
    </source>
</evidence>
<keyword evidence="1" id="KW-0645">Protease</keyword>
<reference evidence="7" key="1">
    <citation type="journal article" date="2014" name="Int. J. Syst. Evol. Microbiol.">
        <title>Complete genome sequence of Corynebacterium casei LMG S-19264T (=DSM 44701T), isolated from a smear-ripened cheese.</title>
        <authorList>
            <consortium name="US DOE Joint Genome Institute (JGI-PGF)"/>
            <person name="Walter F."/>
            <person name="Albersmeier A."/>
            <person name="Kalinowski J."/>
            <person name="Ruckert C."/>
        </authorList>
    </citation>
    <scope>NUCLEOTIDE SEQUENCE</scope>
    <source>
        <strain evidence="7">JCM 3090</strain>
    </source>
</reference>
<dbReference type="SUPFAM" id="SSF102712">
    <property type="entry name" value="JAB1/MPN domain"/>
    <property type="match status" value="1"/>
</dbReference>
<evidence type="ECO:0000259" key="6">
    <source>
        <dbReference type="Pfam" id="PF14464"/>
    </source>
</evidence>
<organism evidence="7 8">
    <name type="scientific">Pilimelia anulata</name>
    <dbReference type="NCBI Taxonomy" id="53371"/>
    <lineage>
        <taxon>Bacteria</taxon>
        <taxon>Bacillati</taxon>
        <taxon>Actinomycetota</taxon>
        <taxon>Actinomycetes</taxon>
        <taxon>Micromonosporales</taxon>
        <taxon>Micromonosporaceae</taxon>
        <taxon>Pilimelia</taxon>
    </lineage>
</organism>
<evidence type="ECO:0000256" key="2">
    <source>
        <dbReference type="ARBA" id="ARBA00022723"/>
    </source>
</evidence>
<keyword evidence="4" id="KW-0862">Zinc</keyword>
<accession>A0A8J3F7J0</accession>
<keyword evidence="3" id="KW-0378">Hydrolase</keyword>
<name>A0A8J3F7J0_9ACTN</name>
<evidence type="ECO:0000256" key="3">
    <source>
        <dbReference type="ARBA" id="ARBA00022801"/>
    </source>
</evidence>
<dbReference type="EMBL" id="BMQB01000001">
    <property type="protein sequence ID" value="GGJ79066.1"/>
    <property type="molecule type" value="Genomic_DNA"/>
</dbReference>
<dbReference type="PANTHER" id="PTHR34858">
    <property type="entry name" value="CYSO-CYSTEINE PEPTIDASE"/>
    <property type="match status" value="1"/>
</dbReference>
<dbReference type="Pfam" id="PF14464">
    <property type="entry name" value="Prok-JAB"/>
    <property type="match status" value="1"/>
</dbReference>
<evidence type="ECO:0000256" key="4">
    <source>
        <dbReference type="ARBA" id="ARBA00022833"/>
    </source>
</evidence>
<gene>
    <name evidence="7" type="ORF">GCM10010123_06230</name>
</gene>
<evidence type="ECO:0000256" key="1">
    <source>
        <dbReference type="ARBA" id="ARBA00022670"/>
    </source>
</evidence>
<sequence length="154" mass="16744">MMSEYPSPAQLALVYAHAADAYPVECCGFIRASDVRRCVNVLDELHRARPAEYRTAATGYAFGVADLRELSDSFDSDDPVRVVYHSHPDVGAYFSAEDARYAVFEGQPVHPVDHLVVDATAEGVRGARLFRFDPAIGAYAAAATYDAPHPAVLP</sequence>
<comment type="caution">
    <text evidence="7">The sequence shown here is derived from an EMBL/GenBank/DDBJ whole genome shotgun (WGS) entry which is preliminary data.</text>
</comment>
<keyword evidence="2" id="KW-0479">Metal-binding</keyword>
<keyword evidence="8" id="KW-1185">Reference proteome</keyword>
<dbReference type="InterPro" id="IPR051929">
    <property type="entry name" value="VirAsm_ModProt"/>
</dbReference>
<dbReference type="GO" id="GO:0008270">
    <property type="term" value="F:zinc ion binding"/>
    <property type="evidence" value="ECO:0007669"/>
    <property type="project" value="TreeGrafter"/>
</dbReference>
<reference evidence="7" key="2">
    <citation type="submission" date="2020-09" db="EMBL/GenBank/DDBJ databases">
        <authorList>
            <person name="Sun Q."/>
            <person name="Ohkuma M."/>
        </authorList>
    </citation>
    <scope>NUCLEOTIDE SEQUENCE</scope>
    <source>
        <strain evidence="7">JCM 3090</strain>
    </source>
</reference>
<feature type="domain" description="JAB" evidence="6">
    <location>
        <begin position="12"/>
        <end position="110"/>
    </location>
</feature>
<keyword evidence="5" id="KW-0482">Metalloprotease</keyword>